<evidence type="ECO:0000313" key="2">
    <source>
        <dbReference type="EMBL" id="SEI37320.1"/>
    </source>
</evidence>
<evidence type="ECO:0000259" key="1">
    <source>
        <dbReference type="Pfam" id="PF05099"/>
    </source>
</evidence>
<dbReference type="InterPro" id="IPR007791">
    <property type="entry name" value="DjlA_N"/>
</dbReference>
<dbReference type="OrthoDB" id="6543050at2"/>
<dbReference type="Gene3D" id="1.10.3680.10">
    <property type="entry name" value="TerB-like"/>
    <property type="match status" value="1"/>
</dbReference>
<dbReference type="Proteomes" id="UP000242999">
    <property type="component" value="Unassembled WGS sequence"/>
</dbReference>
<sequence length="150" mass="16926">MSFFDNLVNKTKETFTELSQDFTKYRSKEFLHATLAASAWISLADGSISAEEKTKMIRFLENHEALKLFSTSEVLTVWKEYVDTLSLDMDIGENKILESLGKVKGNEAQARMVVRMAAAIASADNTIDPNEQRVLERIVKELGLKAEDFT</sequence>
<proteinExistence type="predicted"/>
<dbReference type="InterPro" id="IPR029024">
    <property type="entry name" value="TerB-like"/>
</dbReference>
<dbReference type="EMBL" id="FNYH01000001">
    <property type="protein sequence ID" value="SEI37320.1"/>
    <property type="molecule type" value="Genomic_DNA"/>
</dbReference>
<accession>A0A1H6QCL2</accession>
<dbReference type="RefSeq" id="WP_093307611.1">
    <property type="nucleotide sequence ID" value="NZ_FNYH01000001.1"/>
</dbReference>
<dbReference type="CDD" id="cd07176">
    <property type="entry name" value="terB"/>
    <property type="match status" value="1"/>
</dbReference>
<dbReference type="Pfam" id="PF05099">
    <property type="entry name" value="TerB"/>
    <property type="match status" value="1"/>
</dbReference>
<gene>
    <name evidence="2" type="ORF">SAMN05421831_10122</name>
</gene>
<name>A0A1H6QCL2_9GAMM</name>
<dbReference type="STRING" id="64971.SAMN05421831_10122"/>
<dbReference type="AlphaFoldDB" id="A0A1H6QCL2"/>
<protein>
    <submittedName>
        <fullName evidence="2">Tellurite resistance protein TerB</fullName>
    </submittedName>
</protein>
<evidence type="ECO:0000313" key="3">
    <source>
        <dbReference type="Proteomes" id="UP000242999"/>
    </source>
</evidence>
<feature type="domain" description="Co-chaperone DjlA N-terminal" evidence="1">
    <location>
        <begin position="33"/>
        <end position="149"/>
    </location>
</feature>
<keyword evidence="3" id="KW-1185">Reference proteome</keyword>
<organism evidence="2 3">
    <name type="scientific">Allopseudospirillum japonicum</name>
    <dbReference type="NCBI Taxonomy" id="64971"/>
    <lineage>
        <taxon>Bacteria</taxon>
        <taxon>Pseudomonadati</taxon>
        <taxon>Pseudomonadota</taxon>
        <taxon>Gammaproteobacteria</taxon>
        <taxon>Oceanospirillales</taxon>
        <taxon>Oceanospirillaceae</taxon>
        <taxon>Allopseudospirillum</taxon>
    </lineage>
</organism>
<reference evidence="3" key="1">
    <citation type="submission" date="2016-10" db="EMBL/GenBank/DDBJ databases">
        <authorList>
            <person name="Varghese N."/>
            <person name="Submissions S."/>
        </authorList>
    </citation>
    <scope>NUCLEOTIDE SEQUENCE [LARGE SCALE GENOMIC DNA]</scope>
    <source>
        <strain evidence="3">DSM 7165</strain>
    </source>
</reference>
<dbReference type="SUPFAM" id="SSF158682">
    <property type="entry name" value="TerB-like"/>
    <property type="match status" value="1"/>
</dbReference>